<dbReference type="EnsemblMetazoa" id="PPA41393.1">
    <property type="protein sequence ID" value="PPA41393.1"/>
    <property type="gene ID" value="WBGene00279762"/>
</dbReference>
<accession>A0A8R1UV55</accession>
<proteinExistence type="predicted"/>
<name>A0A2A6CLD0_PRIPA</name>
<gene>
    <name evidence="1" type="primary">WBGene00279762</name>
</gene>
<keyword evidence="2" id="KW-1185">Reference proteome</keyword>
<sequence>MRMTMGIVIFHIDVPLAPDGVTSNINLTILLLVDFRTFIDLLPSPSLLPEGGERAWGIDIEFYLGSQTRLIFAFILTEEFWKNCFRRHAVWSQRDVDMKK</sequence>
<dbReference type="Proteomes" id="UP000005239">
    <property type="component" value="Unassembled WGS sequence"/>
</dbReference>
<evidence type="ECO:0000313" key="1">
    <source>
        <dbReference type="EnsemblMetazoa" id="PPA41393.1"/>
    </source>
</evidence>
<reference evidence="1" key="2">
    <citation type="submission" date="2022-06" db="UniProtKB">
        <authorList>
            <consortium name="EnsemblMetazoa"/>
        </authorList>
    </citation>
    <scope>IDENTIFICATION</scope>
    <source>
        <strain evidence="1">PS312</strain>
    </source>
</reference>
<reference evidence="2" key="1">
    <citation type="journal article" date="2008" name="Nat. Genet.">
        <title>The Pristionchus pacificus genome provides a unique perspective on nematode lifestyle and parasitism.</title>
        <authorList>
            <person name="Dieterich C."/>
            <person name="Clifton S.W."/>
            <person name="Schuster L.N."/>
            <person name="Chinwalla A."/>
            <person name="Delehaunty K."/>
            <person name="Dinkelacker I."/>
            <person name="Fulton L."/>
            <person name="Fulton R."/>
            <person name="Godfrey J."/>
            <person name="Minx P."/>
            <person name="Mitreva M."/>
            <person name="Roeseler W."/>
            <person name="Tian H."/>
            <person name="Witte H."/>
            <person name="Yang S.P."/>
            <person name="Wilson R.K."/>
            <person name="Sommer R.J."/>
        </authorList>
    </citation>
    <scope>NUCLEOTIDE SEQUENCE [LARGE SCALE GENOMIC DNA]</scope>
    <source>
        <strain evidence="2">PS312</strain>
    </source>
</reference>
<evidence type="ECO:0000313" key="2">
    <source>
        <dbReference type="Proteomes" id="UP000005239"/>
    </source>
</evidence>
<organism evidence="1 2">
    <name type="scientific">Pristionchus pacificus</name>
    <name type="common">Parasitic nematode worm</name>
    <dbReference type="NCBI Taxonomy" id="54126"/>
    <lineage>
        <taxon>Eukaryota</taxon>
        <taxon>Metazoa</taxon>
        <taxon>Ecdysozoa</taxon>
        <taxon>Nematoda</taxon>
        <taxon>Chromadorea</taxon>
        <taxon>Rhabditida</taxon>
        <taxon>Rhabditina</taxon>
        <taxon>Diplogasteromorpha</taxon>
        <taxon>Diplogasteroidea</taxon>
        <taxon>Neodiplogasteridae</taxon>
        <taxon>Pristionchus</taxon>
    </lineage>
</organism>
<dbReference type="AlphaFoldDB" id="A0A2A6CLD0"/>
<protein>
    <submittedName>
        <fullName evidence="1">Uncharacterized protein</fullName>
    </submittedName>
</protein>
<accession>A0A2A6CLD0</accession>